<feature type="signal peptide" evidence="1">
    <location>
        <begin position="1"/>
        <end position="22"/>
    </location>
</feature>
<evidence type="ECO:0000313" key="3">
    <source>
        <dbReference type="Proteomes" id="UP000765509"/>
    </source>
</evidence>
<protein>
    <submittedName>
        <fullName evidence="2">Uncharacterized protein</fullName>
    </submittedName>
</protein>
<keyword evidence="1" id="KW-0732">Signal</keyword>
<sequence>MNKRILIIVSILFLSSIRSCVGGPAQIIQDLEPDRCYAIATHLIKSGAQRSTSDNRLFIEQHSGGIDVTNQSGETLSIIMTGVVQGDPNKLHRLIPMNPYSEDVPVGQLPPNSDRHRISAFHSQTTHYLHIVTPVHDRKVELPNEKLGHIFSGLGYITV</sequence>
<dbReference type="EMBL" id="AVOT02036836">
    <property type="protein sequence ID" value="MBW0531438.1"/>
    <property type="molecule type" value="Genomic_DNA"/>
</dbReference>
<gene>
    <name evidence="2" type="ORF">O181_071153</name>
</gene>
<organism evidence="2 3">
    <name type="scientific">Austropuccinia psidii MF-1</name>
    <dbReference type="NCBI Taxonomy" id="1389203"/>
    <lineage>
        <taxon>Eukaryota</taxon>
        <taxon>Fungi</taxon>
        <taxon>Dikarya</taxon>
        <taxon>Basidiomycota</taxon>
        <taxon>Pucciniomycotina</taxon>
        <taxon>Pucciniomycetes</taxon>
        <taxon>Pucciniales</taxon>
        <taxon>Sphaerophragmiaceae</taxon>
        <taxon>Austropuccinia</taxon>
    </lineage>
</organism>
<comment type="caution">
    <text evidence="2">The sequence shown here is derived from an EMBL/GenBank/DDBJ whole genome shotgun (WGS) entry which is preliminary data.</text>
</comment>
<keyword evidence="3" id="KW-1185">Reference proteome</keyword>
<proteinExistence type="predicted"/>
<name>A0A9Q3F0I0_9BASI</name>
<dbReference type="Proteomes" id="UP000765509">
    <property type="component" value="Unassembled WGS sequence"/>
</dbReference>
<reference evidence="2" key="1">
    <citation type="submission" date="2021-03" db="EMBL/GenBank/DDBJ databases">
        <title>Draft genome sequence of rust myrtle Austropuccinia psidii MF-1, a brazilian biotype.</title>
        <authorList>
            <person name="Quecine M.C."/>
            <person name="Pachon D.M.R."/>
            <person name="Bonatelli M.L."/>
            <person name="Correr F.H."/>
            <person name="Franceschini L.M."/>
            <person name="Leite T.F."/>
            <person name="Margarido G.R.A."/>
            <person name="Almeida C.A."/>
            <person name="Ferrarezi J.A."/>
            <person name="Labate C.A."/>
        </authorList>
    </citation>
    <scope>NUCLEOTIDE SEQUENCE</scope>
    <source>
        <strain evidence="2">MF-1</strain>
    </source>
</reference>
<feature type="chain" id="PRO_5040315355" evidence="1">
    <location>
        <begin position="23"/>
        <end position="159"/>
    </location>
</feature>
<accession>A0A9Q3F0I0</accession>
<evidence type="ECO:0000313" key="2">
    <source>
        <dbReference type="EMBL" id="MBW0531438.1"/>
    </source>
</evidence>
<evidence type="ECO:0000256" key="1">
    <source>
        <dbReference type="SAM" id="SignalP"/>
    </source>
</evidence>
<dbReference type="AlphaFoldDB" id="A0A9Q3F0I0"/>